<reference evidence="3" key="1">
    <citation type="submission" date="2016-09" db="EMBL/GenBank/DDBJ databases">
        <authorList>
            <person name="Varghese N."/>
            <person name="Submissions S."/>
        </authorList>
    </citation>
    <scope>NUCLEOTIDE SEQUENCE [LARGE SCALE GENOMIC DNA]</scope>
    <source>
        <strain evidence="3">ANC 4466</strain>
    </source>
</reference>
<keyword evidence="1" id="KW-0472">Membrane</keyword>
<sequence>MSLKDLGLSGFVVGLLVWGFGLDQDSTVVALSHWLSYKGLLALWLISLLLLAKTLLLLLKKRGENKDKDLLDIQKVQPKYEPLNNLTIKNCVYYDQDGNAFCPTCKTLMTHQLPDYYDANYWWCNACKKYYVINPTDEDKELPMPFSTRGYHDKDY</sequence>
<keyword evidence="1" id="KW-1133">Transmembrane helix</keyword>
<protein>
    <submittedName>
        <fullName evidence="2">Uncharacterized protein</fullName>
    </submittedName>
</protein>
<name>A0A240E601_9GAMM</name>
<evidence type="ECO:0000313" key="2">
    <source>
        <dbReference type="EMBL" id="SNX44184.1"/>
    </source>
</evidence>
<keyword evidence="1" id="KW-0812">Transmembrane</keyword>
<gene>
    <name evidence="2" type="ORF">SAMN05421731_102345</name>
</gene>
<dbReference type="AlphaFoldDB" id="A0A240E601"/>
<dbReference type="EMBL" id="OANT01000002">
    <property type="protein sequence ID" value="SNX44184.1"/>
    <property type="molecule type" value="Genomic_DNA"/>
</dbReference>
<keyword evidence="3" id="KW-1185">Reference proteome</keyword>
<dbReference type="GO" id="GO:0006888">
    <property type="term" value="P:endoplasmic reticulum to Golgi vesicle-mediated transport"/>
    <property type="evidence" value="ECO:0007669"/>
    <property type="project" value="InterPro"/>
</dbReference>
<dbReference type="GO" id="GO:0030127">
    <property type="term" value="C:COPII vesicle coat"/>
    <property type="evidence" value="ECO:0007669"/>
    <property type="project" value="InterPro"/>
</dbReference>
<dbReference type="GO" id="GO:0008270">
    <property type="term" value="F:zinc ion binding"/>
    <property type="evidence" value="ECO:0007669"/>
    <property type="project" value="InterPro"/>
</dbReference>
<proteinExistence type="predicted"/>
<dbReference type="InterPro" id="IPR036174">
    <property type="entry name" value="Znf_Sec23_Sec24_sf"/>
</dbReference>
<dbReference type="SUPFAM" id="SSF82919">
    <property type="entry name" value="Zn-finger domain of Sec23/24"/>
    <property type="match status" value="1"/>
</dbReference>
<feature type="transmembrane region" description="Helical" evidence="1">
    <location>
        <begin position="40"/>
        <end position="59"/>
    </location>
</feature>
<evidence type="ECO:0000313" key="3">
    <source>
        <dbReference type="Proteomes" id="UP000219042"/>
    </source>
</evidence>
<organism evidence="2 3">
    <name type="scientific">Acinetobacter puyangensis</name>
    <dbReference type="NCBI Taxonomy" id="1096779"/>
    <lineage>
        <taxon>Bacteria</taxon>
        <taxon>Pseudomonadati</taxon>
        <taxon>Pseudomonadota</taxon>
        <taxon>Gammaproteobacteria</taxon>
        <taxon>Moraxellales</taxon>
        <taxon>Moraxellaceae</taxon>
        <taxon>Acinetobacter</taxon>
    </lineage>
</organism>
<accession>A0A240E601</accession>
<dbReference type="GO" id="GO:0006886">
    <property type="term" value="P:intracellular protein transport"/>
    <property type="evidence" value="ECO:0007669"/>
    <property type="project" value="InterPro"/>
</dbReference>
<dbReference type="RefSeq" id="WP_097078432.1">
    <property type="nucleotide sequence ID" value="NZ_BAABHT010000003.1"/>
</dbReference>
<dbReference type="Proteomes" id="UP000219042">
    <property type="component" value="Unassembled WGS sequence"/>
</dbReference>
<evidence type="ECO:0000256" key="1">
    <source>
        <dbReference type="SAM" id="Phobius"/>
    </source>
</evidence>